<evidence type="ECO:0000313" key="1">
    <source>
        <dbReference type="EMBL" id="GAI58049.1"/>
    </source>
</evidence>
<name>X1RRB5_9ZZZZ</name>
<organism evidence="1">
    <name type="scientific">marine sediment metagenome</name>
    <dbReference type="NCBI Taxonomy" id="412755"/>
    <lineage>
        <taxon>unclassified sequences</taxon>
        <taxon>metagenomes</taxon>
        <taxon>ecological metagenomes</taxon>
    </lineage>
</organism>
<dbReference type="EMBL" id="BARV01036933">
    <property type="protein sequence ID" value="GAI58049.1"/>
    <property type="molecule type" value="Genomic_DNA"/>
</dbReference>
<accession>X1RRB5</accession>
<proteinExistence type="predicted"/>
<sequence length="102" mass="11609">IVEVYSDTFEAVGNPYGMAIKFNLSPLEVQAHQLPRPVANVRLSWEMSKVLTFVLLRYIKKTEEDRGVSYPIPVEILNTLKIAKEDWDGFWSTPKLDIGGID</sequence>
<reference evidence="1" key="1">
    <citation type="journal article" date="2014" name="Front. Microbiol.">
        <title>High frequency of phylogenetically diverse reductive dehalogenase-homologous genes in deep subseafloor sedimentary metagenomes.</title>
        <authorList>
            <person name="Kawai M."/>
            <person name="Futagami T."/>
            <person name="Toyoda A."/>
            <person name="Takaki Y."/>
            <person name="Nishi S."/>
            <person name="Hori S."/>
            <person name="Arai W."/>
            <person name="Tsubouchi T."/>
            <person name="Morono Y."/>
            <person name="Uchiyama I."/>
            <person name="Ito T."/>
            <person name="Fujiyama A."/>
            <person name="Inagaki F."/>
            <person name="Takami H."/>
        </authorList>
    </citation>
    <scope>NUCLEOTIDE SEQUENCE</scope>
    <source>
        <strain evidence="1">Expedition CK06-06</strain>
    </source>
</reference>
<gene>
    <name evidence="1" type="ORF">S06H3_57257</name>
</gene>
<feature type="non-terminal residue" evidence="1">
    <location>
        <position position="1"/>
    </location>
</feature>
<comment type="caution">
    <text evidence="1">The sequence shown here is derived from an EMBL/GenBank/DDBJ whole genome shotgun (WGS) entry which is preliminary data.</text>
</comment>
<protein>
    <submittedName>
        <fullName evidence="1">Uncharacterized protein</fullName>
    </submittedName>
</protein>
<dbReference type="AlphaFoldDB" id="X1RRB5"/>